<feature type="transmembrane region" description="Helical" evidence="2">
    <location>
        <begin position="465"/>
        <end position="485"/>
    </location>
</feature>
<dbReference type="Gene3D" id="1.20.210.10">
    <property type="entry name" value="Cytochrome c oxidase-like, subunit I domain"/>
    <property type="match status" value="1"/>
</dbReference>
<feature type="transmembrane region" description="Helical" evidence="2">
    <location>
        <begin position="247"/>
        <end position="272"/>
    </location>
</feature>
<dbReference type="PRINTS" id="PR01165">
    <property type="entry name" value="CYCOXIDASEI"/>
</dbReference>
<dbReference type="PROSITE" id="PS50855">
    <property type="entry name" value="COX1"/>
    <property type="match status" value="1"/>
</dbReference>
<keyword evidence="5" id="KW-1185">Reference proteome</keyword>
<keyword evidence="2" id="KW-1133">Transmembrane helix</keyword>
<feature type="transmembrane region" description="Helical" evidence="2">
    <location>
        <begin position="284"/>
        <end position="303"/>
    </location>
</feature>
<keyword evidence="2" id="KW-0812">Transmembrane</keyword>
<dbReference type="EMBL" id="JAOPKB010000012">
    <property type="protein sequence ID" value="MCU4974464.1"/>
    <property type="molecule type" value="Genomic_DNA"/>
</dbReference>
<feature type="region of interest" description="Disordered" evidence="1">
    <location>
        <begin position="493"/>
        <end position="528"/>
    </location>
</feature>
<evidence type="ECO:0000259" key="3">
    <source>
        <dbReference type="PROSITE" id="PS50855"/>
    </source>
</evidence>
<dbReference type="PANTHER" id="PTHR10422">
    <property type="entry name" value="CYTOCHROME C OXIDASE SUBUNIT 1"/>
    <property type="match status" value="1"/>
</dbReference>
<feature type="transmembrane region" description="Helical" evidence="2">
    <location>
        <begin position="70"/>
        <end position="91"/>
    </location>
</feature>
<feature type="domain" description="Cytochrome oxidase subunit I profile" evidence="3">
    <location>
        <begin position="1"/>
        <end position="523"/>
    </location>
</feature>
<feature type="transmembrane region" description="Helical" evidence="2">
    <location>
        <begin position="197"/>
        <end position="225"/>
    </location>
</feature>
<evidence type="ECO:0000313" key="4">
    <source>
        <dbReference type="EMBL" id="MCU4974464.1"/>
    </source>
</evidence>
<dbReference type="SUPFAM" id="SSF81442">
    <property type="entry name" value="Cytochrome c oxidase subunit I-like"/>
    <property type="match status" value="1"/>
</dbReference>
<dbReference type="CDD" id="cd00919">
    <property type="entry name" value="Heme_Cu_Oxidase_I"/>
    <property type="match status" value="1"/>
</dbReference>
<organism evidence="4 5">
    <name type="scientific">Natronoglomus mannanivorans</name>
    <dbReference type="NCBI Taxonomy" id="2979990"/>
    <lineage>
        <taxon>Archaea</taxon>
        <taxon>Methanobacteriati</taxon>
        <taxon>Methanobacteriota</taxon>
        <taxon>Stenosarchaea group</taxon>
        <taxon>Halobacteria</taxon>
        <taxon>Halobacteriales</taxon>
        <taxon>Natrialbaceae</taxon>
        <taxon>Natronoglomus</taxon>
    </lineage>
</organism>
<dbReference type="InterPro" id="IPR036927">
    <property type="entry name" value="Cyt_c_oxase-like_su1_sf"/>
</dbReference>
<feature type="transmembrane region" description="Helical" evidence="2">
    <location>
        <begin position="385"/>
        <end position="409"/>
    </location>
</feature>
<evidence type="ECO:0000313" key="5">
    <source>
        <dbReference type="Proteomes" id="UP001320972"/>
    </source>
</evidence>
<keyword evidence="2" id="KW-0472">Membrane</keyword>
<comment type="caution">
    <text evidence="4">The sequence shown here is derived from an EMBL/GenBank/DDBJ whole genome shotgun (WGS) entry which is preliminary data.</text>
</comment>
<gene>
    <name evidence="4" type="ORF">OB955_17220</name>
</gene>
<protein>
    <submittedName>
        <fullName evidence="4">Cbb3-type cytochrome c oxidase subunit I</fullName>
    </submittedName>
</protein>
<feature type="transmembrane region" description="Helical" evidence="2">
    <location>
        <begin position="315"/>
        <end position="339"/>
    </location>
</feature>
<sequence>MSRLTALRTGSCASTVRASVAVDHRRLGRWYLVFALAMALWGGLDALLLRTVLVTPGADVWMARTYDAFFTTHGLTMLFLFATPAIWGFAYTVVPSLIGTDRTAFPALGTAAFWLLPPAALAMRAGTIGGLVGVAGLEPVAIGWTMYPPLSTQSTNLAVDLLLVGLFLVVVSTVVTAANFVVTIARCRTIRWLEVDTFTWTVLTSAAMAILSFPVLSFALVLLLADRNLGTAFFVGPGGDPVAWQHLFWFFAHPQVYVLALPPMGVLSHVLPRFSGRRLYGHRSAVYSTLAIGVLAFTVWGHHMFTTGMDPRARVAFMFVTLAVALPSAAKTVTWLGTLWGGAIRLTVPMLFALGSIGFFVGGGVTGVLLAVVPLNVVYNGTYYVVAHLHLMLLGLVVFAFLSGAYYWFPLLTGRWYDESLARLHFWLTAIGVAVTVAALLVLGLAGLPRRVSTYPAAFAPLHQLATVGAFVVAVGQLVFCLNCWRSWRTGEPAGSDPWSLESAPTHDREWRSVESTATPSSRTRDRS</sequence>
<dbReference type="Pfam" id="PF00115">
    <property type="entry name" value="COX1"/>
    <property type="match status" value="1"/>
</dbReference>
<feature type="transmembrane region" description="Helical" evidence="2">
    <location>
        <begin position="351"/>
        <end position="373"/>
    </location>
</feature>
<feature type="transmembrane region" description="Helical" evidence="2">
    <location>
        <begin position="28"/>
        <end position="49"/>
    </location>
</feature>
<dbReference type="Proteomes" id="UP001320972">
    <property type="component" value="Unassembled WGS sequence"/>
</dbReference>
<dbReference type="InterPro" id="IPR023616">
    <property type="entry name" value="Cyt_c_oxase-like_su1_dom"/>
</dbReference>
<proteinExistence type="predicted"/>
<reference evidence="4 5" key="1">
    <citation type="submission" date="2022-09" db="EMBL/GenBank/DDBJ databases">
        <title>Enrichment on poylsaccharides allowed isolation of novel metabolic and taxonomic groups of Haloarchaea.</title>
        <authorList>
            <person name="Sorokin D.Y."/>
            <person name="Elcheninov A.G."/>
            <person name="Khizhniak T.V."/>
            <person name="Kolganova T.V."/>
            <person name="Kublanov I.V."/>
        </authorList>
    </citation>
    <scope>NUCLEOTIDE SEQUENCE [LARGE SCALE GENOMIC DNA]</scope>
    <source>
        <strain evidence="4 5">AArc-m2/3/4</strain>
    </source>
</reference>
<name>A0ABT2QHV7_9EURY</name>
<feature type="transmembrane region" description="Helical" evidence="2">
    <location>
        <begin position="103"/>
        <end position="121"/>
    </location>
</feature>
<dbReference type="InterPro" id="IPR000883">
    <property type="entry name" value="Cyt_C_Oxase_1"/>
</dbReference>
<evidence type="ECO:0000256" key="1">
    <source>
        <dbReference type="SAM" id="MobiDB-lite"/>
    </source>
</evidence>
<feature type="transmembrane region" description="Helical" evidence="2">
    <location>
        <begin position="421"/>
        <end position="445"/>
    </location>
</feature>
<evidence type="ECO:0000256" key="2">
    <source>
        <dbReference type="SAM" id="Phobius"/>
    </source>
</evidence>
<dbReference type="PANTHER" id="PTHR10422:SF18">
    <property type="entry name" value="CYTOCHROME C OXIDASE SUBUNIT 1"/>
    <property type="match status" value="1"/>
</dbReference>
<feature type="transmembrane region" description="Helical" evidence="2">
    <location>
        <begin position="159"/>
        <end position="185"/>
    </location>
</feature>
<accession>A0ABT2QHV7</accession>
<dbReference type="RefSeq" id="WP_338008552.1">
    <property type="nucleotide sequence ID" value="NZ_JAOPKB010000012.1"/>
</dbReference>